<accession>A0A3Q2GII7</accession>
<dbReference type="PROSITE" id="PS00785">
    <property type="entry name" value="5_NUCLEOTIDASE_1"/>
    <property type="match status" value="1"/>
</dbReference>
<dbReference type="KEGG" id="cvg:107104329"/>
<dbReference type="PRINTS" id="PR01607">
    <property type="entry name" value="APYRASEFAMLY"/>
</dbReference>
<dbReference type="CTD" id="4907"/>
<dbReference type="InterPro" id="IPR036907">
    <property type="entry name" value="5'-Nucleotdase_C_sf"/>
</dbReference>
<dbReference type="GO" id="GO:0006196">
    <property type="term" value="P:AMP catabolic process"/>
    <property type="evidence" value="ECO:0007669"/>
    <property type="project" value="TreeGrafter"/>
</dbReference>
<feature type="chain" id="PRO_5018377487" description="5'-nucleotidase" evidence="9">
    <location>
        <begin position="20"/>
        <end position="570"/>
    </location>
</feature>
<evidence type="ECO:0000256" key="7">
    <source>
        <dbReference type="ARBA" id="ARBA00022801"/>
    </source>
</evidence>
<evidence type="ECO:0000259" key="10">
    <source>
        <dbReference type="Pfam" id="PF00149"/>
    </source>
</evidence>
<dbReference type="GO" id="GO:0005886">
    <property type="term" value="C:plasma membrane"/>
    <property type="evidence" value="ECO:0007669"/>
    <property type="project" value="TreeGrafter"/>
</dbReference>
<evidence type="ECO:0000256" key="5">
    <source>
        <dbReference type="ARBA" id="ARBA00022729"/>
    </source>
</evidence>
<name>A0A3Q2GII7_CYPVA</name>
<dbReference type="GO" id="GO:0008253">
    <property type="term" value="F:5'-nucleotidase activity"/>
    <property type="evidence" value="ECO:0007669"/>
    <property type="project" value="UniProtKB-EC"/>
</dbReference>
<dbReference type="Pfam" id="PF00149">
    <property type="entry name" value="Metallophos"/>
    <property type="match status" value="1"/>
</dbReference>
<dbReference type="SUPFAM" id="SSF55816">
    <property type="entry name" value="5'-nucleotidase (syn. UDP-sugar hydrolase), C-terminal domain"/>
    <property type="match status" value="1"/>
</dbReference>
<evidence type="ECO:0000256" key="6">
    <source>
        <dbReference type="ARBA" id="ARBA00022741"/>
    </source>
</evidence>
<dbReference type="EC" id="3.1.3.5" evidence="3"/>
<dbReference type="Gene3D" id="3.60.21.10">
    <property type="match status" value="1"/>
</dbReference>
<reference evidence="12" key="1">
    <citation type="submission" date="2025-08" db="UniProtKB">
        <authorList>
            <consortium name="Ensembl"/>
        </authorList>
    </citation>
    <scope>IDENTIFICATION</scope>
</reference>
<dbReference type="Pfam" id="PF02872">
    <property type="entry name" value="5_nucleotid_C"/>
    <property type="match status" value="1"/>
</dbReference>
<dbReference type="InterPro" id="IPR008334">
    <property type="entry name" value="5'-Nucleotdase_C"/>
</dbReference>
<dbReference type="RefSeq" id="XP_015259800.1">
    <property type="nucleotide sequence ID" value="XM_015404314.1"/>
</dbReference>
<dbReference type="InterPro" id="IPR004843">
    <property type="entry name" value="Calcineurin-like_PHP"/>
</dbReference>
<keyword evidence="4" id="KW-0479">Metal-binding</keyword>
<proteinExistence type="inferred from homology"/>
<dbReference type="Ensembl" id="ENSCVAT00000017205.1">
    <property type="protein sequence ID" value="ENSCVAP00000026750.1"/>
    <property type="gene ID" value="ENSCVAG00000012478.1"/>
</dbReference>
<feature type="signal peptide" evidence="9">
    <location>
        <begin position="1"/>
        <end position="19"/>
    </location>
</feature>
<keyword evidence="5 9" id="KW-0732">Signal</keyword>
<dbReference type="CDD" id="cd07409">
    <property type="entry name" value="MPP_CD73_N"/>
    <property type="match status" value="1"/>
</dbReference>
<keyword evidence="6 9" id="KW-0547">Nucleotide-binding</keyword>
<dbReference type="AlphaFoldDB" id="A0A3Q2GII7"/>
<dbReference type="GO" id="GO:0000166">
    <property type="term" value="F:nucleotide binding"/>
    <property type="evidence" value="ECO:0007669"/>
    <property type="project" value="UniProtKB-KW"/>
</dbReference>
<evidence type="ECO:0000256" key="3">
    <source>
        <dbReference type="ARBA" id="ARBA00012643"/>
    </source>
</evidence>
<dbReference type="GeneID" id="107104329"/>
<dbReference type="STRING" id="28743.ENSCVAP00000026750"/>
<keyword evidence="7 9" id="KW-0378">Hydrolase</keyword>
<dbReference type="OrthoDB" id="7722975at2759"/>
<dbReference type="SUPFAM" id="SSF56300">
    <property type="entry name" value="Metallo-dependent phosphatases"/>
    <property type="match status" value="1"/>
</dbReference>
<dbReference type="InterPro" id="IPR006179">
    <property type="entry name" value="5_nucleotidase/apyrase"/>
</dbReference>
<evidence type="ECO:0000256" key="8">
    <source>
        <dbReference type="ARBA" id="ARBA00029793"/>
    </source>
</evidence>
<sequence length="570" mass="62762">MERTDLLLLLALLLGPAAADLNLVLLHTNDVHARVEETSVYSGKCSGNAGECFGGVARRATMIQRIRSKEKNVLLLDAGDQFQGTVWFSYYKGAEAAHFMNRLRYDAMVFGNHEFDNGVEGLMTPFLQDIQCPVLSANIRADSTLASTFGLTYSPYKIFEVEGQKVGVVGYTSRDTPALSRPGPHLQFLDEVSALQPVVDKLQQLGVNKIIALGHSGFAVDRLIARKVRGVDVVIGGHTNTFLYTGEPPSIETKAGDYPFMETSEDGRKVPVVQAYAFGKYLGFLKVTFNDLGEVVEHSGNPILLDSSIPQDPQILAEVDKWKKNLANYTAAVVGRTLVFLNGSNAACRSQECNLGNLICDAMVDNYIRLFNDEQWNHVSACIMNGGGIRSSIDERTYNGSITMEDLLSVLPFGGTFDLVELSGSTLRKTFEYAVRRYGTNSGEFLQVSGIHVEFDVSKPVGNRVRSLSILCTRCRVPQYEPVQDDGLYTVVLPSYLVTGGDGFVVIQNEMKKHSSGDLDISVVSSYITGRGRVYPSLEGRIKVYNSARRLQLPLFSLVSLVLLQSIWSW</sequence>
<evidence type="ECO:0000256" key="9">
    <source>
        <dbReference type="RuleBase" id="RU362119"/>
    </source>
</evidence>
<dbReference type="GO" id="GO:0046872">
    <property type="term" value="F:metal ion binding"/>
    <property type="evidence" value="ECO:0007669"/>
    <property type="project" value="UniProtKB-KW"/>
</dbReference>
<evidence type="ECO:0000256" key="1">
    <source>
        <dbReference type="ARBA" id="ARBA00000815"/>
    </source>
</evidence>
<feature type="domain" description="5'-Nucleotidase C-terminal" evidence="11">
    <location>
        <begin position="333"/>
        <end position="505"/>
    </location>
</feature>
<evidence type="ECO:0000256" key="4">
    <source>
        <dbReference type="ARBA" id="ARBA00022723"/>
    </source>
</evidence>
<organism evidence="12 13">
    <name type="scientific">Cyprinodon variegatus</name>
    <name type="common">Sheepshead minnow</name>
    <dbReference type="NCBI Taxonomy" id="28743"/>
    <lineage>
        <taxon>Eukaryota</taxon>
        <taxon>Metazoa</taxon>
        <taxon>Chordata</taxon>
        <taxon>Craniata</taxon>
        <taxon>Vertebrata</taxon>
        <taxon>Euteleostomi</taxon>
        <taxon>Actinopterygii</taxon>
        <taxon>Neopterygii</taxon>
        <taxon>Teleostei</taxon>
        <taxon>Neoteleostei</taxon>
        <taxon>Acanthomorphata</taxon>
        <taxon>Ovalentaria</taxon>
        <taxon>Atherinomorphae</taxon>
        <taxon>Cyprinodontiformes</taxon>
        <taxon>Cyprinodontidae</taxon>
        <taxon>Cyprinodon</taxon>
    </lineage>
</organism>
<dbReference type="Gene3D" id="3.90.780.10">
    <property type="entry name" value="5'-Nucleotidase, C-terminal domain"/>
    <property type="match status" value="1"/>
</dbReference>
<reference evidence="12" key="2">
    <citation type="submission" date="2025-09" db="UniProtKB">
        <authorList>
            <consortium name="Ensembl"/>
        </authorList>
    </citation>
    <scope>IDENTIFICATION</scope>
</reference>
<dbReference type="InterPro" id="IPR029052">
    <property type="entry name" value="Metallo-depent_PP-like"/>
</dbReference>
<evidence type="ECO:0000256" key="2">
    <source>
        <dbReference type="ARBA" id="ARBA00006654"/>
    </source>
</evidence>
<evidence type="ECO:0000259" key="11">
    <source>
        <dbReference type="Pfam" id="PF02872"/>
    </source>
</evidence>
<dbReference type="FunFam" id="3.60.21.10:FF:000020">
    <property type="entry name" value="NT5E isoform 4"/>
    <property type="match status" value="1"/>
</dbReference>
<dbReference type="InterPro" id="IPR006146">
    <property type="entry name" value="5'-Nucleotdase_CS"/>
</dbReference>
<comment type="similarity">
    <text evidence="2 9">Belongs to the 5'-nucleotidase family.</text>
</comment>
<dbReference type="FunFam" id="3.90.780.10:FF:000001">
    <property type="entry name" value="NT5E isoform 3"/>
    <property type="match status" value="1"/>
</dbReference>
<dbReference type="GeneTree" id="ENSGT00530000063775"/>
<evidence type="ECO:0000313" key="12">
    <source>
        <dbReference type="Ensembl" id="ENSCVAP00000026750.1"/>
    </source>
</evidence>
<evidence type="ECO:0000313" key="13">
    <source>
        <dbReference type="Proteomes" id="UP000265020"/>
    </source>
</evidence>
<dbReference type="PANTHER" id="PTHR11575:SF24">
    <property type="entry name" value="5'-NUCLEOTIDASE"/>
    <property type="match status" value="1"/>
</dbReference>
<dbReference type="OMA" id="WLATINS"/>
<dbReference type="PANTHER" id="PTHR11575">
    <property type="entry name" value="5'-NUCLEOTIDASE-RELATED"/>
    <property type="match status" value="1"/>
</dbReference>
<keyword evidence="13" id="KW-1185">Reference proteome</keyword>
<comment type="catalytic activity">
    <reaction evidence="1">
        <text>a ribonucleoside 5'-phosphate + H2O = a ribonucleoside + phosphate</text>
        <dbReference type="Rhea" id="RHEA:12484"/>
        <dbReference type="ChEBI" id="CHEBI:15377"/>
        <dbReference type="ChEBI" id="CHEBI:18254"/>
        <dbReference type="ChEBI" id="CHEBI:43474"/>
        <dbReference type="ChEBI" id="CHEBI:58043"/>
        <dbReference type="EC" id="3.1.3.5"/>
    </reaction>
</comment>
<feature type="domain" description="Calcineurin-like phosphoesterase" evidence="10">
    <location>
        <begin position="25"/>
        <end position="239"/>
    </location>
</feature>
<dbReference type="Proteomes" id="UP000265020">
    <property type="component" value="Unassembled WGS sequence"/>
</dbReference>
<protein>
    <recommendedName>
        <fullName evidence="3">5'-nucleotidase</fullName>
        <ecNumber evidence="3">3.1.3.5</ecNumber>
    </recommendedName>
    <alternativeName>
        <fullName evidence="8">Ecto-5'-nucleotidase</fullName>
    </alternativeName>
</protein>